<reference evidence="4" key="1">
    <citation type="submission" date="2024-05" db="EMBL/GenBank/DDBJ databases">
        <title>30 novel species of actinomycetes from the DSMZ collection.</title>
        <authorList>
            <person name="Nouioui I."/>
        </authorList>
    </citation>
    <scope>NUCLEOTIDE SEQUENCE</scope>
    <source>
        <strain evidence="4">DSM 41529</strain>
    </source>
</reference>
<evidence type="ECO:0000256" key="1">
    <source>
        <dbReference type="ARBA" id="ARBA00023125"/>
    </source>
</evidence>
<dbReference type="CDD" id="cd01282">
    <property type="entry name" value="HTH_MerR-like_sg3"/>
    <property type="match status" value="1"/>
</dbReference>
<feature type="domain" description="HTH merR-type" evidence="3">
    <location>
        <begin position="1"/>
        <end position="68"/>
    </location>
</feature>
<dbReference type="SUPFAM" id="SSF46955">
    <property type="entry name" value="Putative DNA-binding domain"/>
    <property type="match status" value="1"/>
</dbReference>
<dbReference type="PRINTS" id="PR00040">
    <property type="entry name" value="HTHMERR"/>
</dbReference>
<dbReference type="Pfam" id="PF13411">
    <property type="entry name" value="MerR_1"/>
    <property type="match status" value="1"/>
</dbReference>
<dbReference type="SMART" id="SM00422">
    <property type="entry name" value="HTH_MERR"/>
    <property type="match status" value="1"/>
</dbReference>
<dbReference type="PROSITE" id="PS50937">
    <property type="entry name" value="HTH_MERR_2"/>
    <property type="match status" value="1"/>
</dbReference>
<feature type="region of interest" description="Disordered" evidence="2">
    <location>
        <begin position="113"/>
        <end position="147"/>
    </location>
</feature>
<accession>A0ABU2XT24</accession>
<gene>
    <name evidence="4" type="ORF">RND15_41355</name>
</gene>
<sequence length="147" mass="15875">MRIGELARRTGVSERSLRYYEEQGLLVARRTPGGHREYADVAVDRVLRIQELYAAGLTSTKIGQLLPCMRDADGGPSETADARLVTDLTAERDRIDRMIEDLRRSRAVLDEVIETASGSPAGLTRDAPAGTPAGSPGPSRADGRGAR</sequence>
<dbReference type="Proteomes" id="UP001180754">
    <property type="component" value="Unassembled WGS sequence"/>
</dbReference>
<evidence type="ECO:0000313" key="4">
    <source>
        <dbReference type="EMBL" id="MDT0549078.1"/>
    </source>
</evidence>
<dbReference type="PROSITE" id="PS00552">
    <property type="entry name" value="HTH_MERR_1"/>
    <property type="match status" value="1"/>
</dbReference>
<keyword evidence="5" id="KW-1185">Reference proteome</keyword>
<comment type="caution">
    <text evidence="4">The sequence shown here is derived from an EMBL/GenBank/DDBJ whole genome shotgun (WGS) entry which is preliminary data.</text>
</comment>
<organism evidence="4 5">
    <name type="scientific">Streptomyces lonegramiae</name>
    <dbReference type="NCBI Taxonomy" id="3075524"/>
    <lineage>
        <taxon>Bacteria</taxon>
        <taxon>Bacillati</taxon>
        <taxon>Actinomycetota</taxon>
        <taxon>Actinomycetes</taxon>
        <taxon>Kitasatosporales</taxon>
        <taxon>Streptomycetaceae</taxon>
        <taxon>Streptomyces</taxon>
    </lineage>
</organism>
<proteinExistence type="predicted"/>
<name>A0ABU2XT24_9ACTN</name>
<dbReference type="Gene3D" id="1.10.1660.10">
    <property type="match status" value="1"/>
</dbReference>
<evidence type="ECO:0000313" key="5">
    <source>
        <dbReference type="Proteomes" id="UP001180754"/>
    </source>
</evidence>
<evidence type="ECO:0000256" key="2">
    <source>
        <dbReference type="SAM" id="MobiDB-lite"/>
    </source>
</evidence>
<dbReference type="RefSeq" id="WP_311729647.1">
    <property type="nucleotide sequence ID" value="NZ_JAVRFD010000031.1"/>
</dbReference>
<evidence type="ECO:0000259" key="3">
    <source>
        <dbReference type="PROSITE" id="PS50937"/>
    </source>
</evidence>
<protein>
    <submittedName>
        <fullName evidence="4">MerR family transcriptional regulator</fullName>
    </submittedName>
</protein>
<dbReference type="PANTHER" id="PTHR30204:SF97">
    <property type="entry name" value="MERR FAMILY REGULATORY PROTEIN"/>
    <property type="match status" value="1"/>
</dbReference>
<keyword evidence="1" id="KW-0238">DNA-binding</keyword>
<dbReference type="InterPro" id="IPR000551">
    <property type="entry name" value="MerR-type_HTH_dom"/>
</dbReference>
<dbReference type="InterPro" id="IPR009061">
    <property type="entry name" value="DNA-bd_dom_put_sf"/>
</dbReference>
<dbReference type="EMBL" id="JAVRFD010000031">
    <property type="protein sequence ID" value="MDT0549078.1"/>
    <property type="molecule type" value="Genomic_DNA"/>
</dbReference>
<feature type="compositionally biased region" description="Low complexity" evidence="2">
    <location>
        <begin position="127"/>
        <end position="140"/>
    </location>
</feature>
<dbReference type="InterPro" id="IPR047057">
    <property type="entry name" value="MerR_fam"/>
</dbReference>
<dbReference type="PANTHER" id="PTHR30204">
    <property type="entry name" value="REDOX-CYCLING DRUG-SENSING TRANSCRIPTIONAL ACTIVATOR SOXR"/>
    <property type="match status" value="1"/>
</dbReference>